<dbReference type="PROSITE" id="PS51257">
    <property type="entry name" value="PROKAR_LIPOPROTEIN"/>
    <property type="match status" value="1"/>
</dbReference>
<dbReference type="InterPro" id="IPR011008">
    <property type="entry name" value="Dimeric_a/b-barrel"/>
</dbReference>
<organism evidence="3 4">
    <name type="scientific">Spongiivirga citrea</name>
    <dbReference type="NCBI Taxonomy" id="1481457"/>
    <lineage>
        <taxon>Bacteria</taxon>
        <taxon>Pseudomonadati</taxon>
        <taxon>Bacteroidota</taxon>
        <taxon>Flavobacteriia</taxon>
        <taxon>Flavobacteriales</taxon>
        <taxon>Flavobacteriaceae</taxon>
        <taxon>Spongiivirga</taxon>
    </lineage>
</organism>
<dbReference type="Pfam" id="PF07876">
    <property type="entry name" value="Dabb"/>
    <property type="match status" value="1"/>
</dbReference>
<dbReference type="SUPFAM" id="SSF54909">
    <property type="entry name" value="Dimeric alpha+beta barrel"/>
    <property type="match status" value="1"/>
</dbReference>
<feature type="domain" description="Stress-response A/B barrel" evidence="2">
    <location>
        <begin position="33"/>
        <end position="129"/>
    </location>
</feature>
<dbReference type="PROSITE" id="PS51502">
    <property type="entry name" value="S_R_A_B_BARREL"/>
    <property type="match status" value="1"/>
</dbReference>
<feature type="chain" id="PRO_5026733597" evidence="1">
    <location>
        <begin position="22"/>
        <end position="133"/>
    </location>
</feature>
<dbReference type="RefSeq" id="WP_164029808.1">
    <property type="nucleotide sequence ID" value="NZ_JAABOQ010000002.1"/>
</dbReference>
<dbReference type="Gene3D" id="3.30.70.100">
    <property type="match status" value="1"/>
</dbReference>
<dbReference type="SMART" id="SM00886">
    <property type="entry name" value="Dabb"/>
    <property type="match status" value="1"/>
</dbReference>
<evidence type="ECO:0000256" key="1">
    <source>
        <dbReference type="SAM" id="SignalP"/>
    </source>
</evidence>
<dbReference type="AlphaFoldDB" id="A0A6M0CFC3"/>
<keyword evidence="1" id="KW-0732">Signal</keyword>
<proteinExistence type="predicted"/>
<comment type="caution">
    <text evidence="3">The sequence shown here is derived from an EMBL/GenBank/DDBJ whole genome shotgun (WGS) entry which is preliminary data.</text>
</comment>
<sequence>MFKKIVLFLTLVLFMAGCNSSQVDQNKEFDSNYAHVVYFWLKNPDSQQDRTAFETSLRKFLDNSQFAKTNFIGTPPKATRDVVDDSFTYNLIVSFESAEDQEGYQKEEAHLQFIEESKHLWTKVVVYDASTIE</sequence>
<protein>
    <submittedName>
        <fullName evidence="3">Dabb family protein</fullName>
    </submittedName>
</protein>
<evidence type="ECO:0000313" key="4">
    <source>
        <dbReference type="Proteomes" id="UP000474296"/>
    </source>
</evidence>
<dbReference type="EMBL" id="JAABOQ010000002">
    <property type="protein sequence ID" value="NER16536.1"/>
    <property type="molecule type" value="Genomic_DNA"/>
</dbReference>
<feature type="signal peptide" evidence="1">
    <location>
        <begin position="1"/>
        <end position="21"/>
    </location>
</feature>
<gene>
    <name evidence="3" type="ORF">GWK10_04905</name>
</gene>
<evidence type="ECO:0000259" key="2">
    <source>
        <dbReference type="PROSITE" id="PS51502"/>
    </source>
</evidence>
<name>A0A6M0CFC3_9FLAO</name>
<accession>A0A6M0CFC3</accession>
<reference evidence="3 4" key="1">
    <citation type="submission" date="2020-01" db="EMBL/GenBank/DDBJ databases">
        <title>Spongiivirga citrea KCTC 32990T.</title>
        <authorList>
            <person name="Wang G."/>
        </authorList>
    </citation>
    <scope>NUCLEOTIDE SEQUENCE [LARGE SCALE GENOMIC DNA]</scope>
    <source>
        <strain evidence="3 4">KCTC 32990</strain>
    </source>
</reference>
<evidence type="ECO:0000313" key="3">
    <source>
        <dbReference type="EMBL" id="NER16536.1"/>
    </source>
</evidence>
<keyword evidence="4" id="KW-1185">Reference proteome</keyword>
<dbReference type="Proteomes" id="UP000474296">
    <property type="component" value="Unassembled WGS sequence"/>
</dbReference>
<dbReference type="InterPro" id="IPR013097">
    <property type="entry name" value="Dabb"/>
</dbReference>